<dbReference type="PIRSF" id="PIRSF016838">
    <property type="entry name" value="PafC"/>
    <property type="match status" value="1"/>
</dbReference>
<dbReference type="PANTHER" id="PTHR34580:SF1">
    <property type="entry name" value="PROTEIN PAFC"/>
    <property type="match status" value="1"/>
</dbReference>
<dbReference type="Pfam" id="PF25583">
    <property type="entry name" value="WCX"/>
    <property type="match status" value="1"/>
</dbReference>
<evidence type="ECO:0000313" key="4">
    <source>
        <dbReference type="EMBL" id="GAA2352176.1"/>
    </source>
</evidence>
<comment type="caution">
    <text evidence="4">The sequence shown here is derived from an EMBL/GenBank/DDBJ whole genome shotgun (WGS) entry which is preliminary data.</text>
</comment>
<keyword evidence="2" id="KW-0804">Transcription</keyword>
<dbReference type="SUPFAM" id="SSF46785">
    <property type="entry name" value="Winged helix' DNA-binding domain"/>
    <property type="match status" value="1"/>
</dbReference>
<protein>
    <submittedName>
        <fullName evidence="4">YafY family protein</fullName>
    </submittedName>
</protein>
<dbReference type="Proteomes" id="UP001501444">
    <property type="component" value="Unassembled WGS sequence"/>
</dbReference>
<organism evidence="4 5">
    <name type="scientific">Dactylosporangium salmoneum</name>
    <dbReference type="NCBI Taxonomy" id="53361"/>
    <lineage>
        <taxon>Bacteria</taxon>
        <taxon>Bacillati</taxon>
        <taxon>Actinomycetota</taxon>
        <taxon>Actinomycetes</taxon>
        <taxon>Micromonosporales</taxon>
        <taxon>Micromonosporaceae</taxon>
        <taxon>Dactylosporangium</taxon>
    </lineage>
</organism>
<dbReference type="InterPro" id="IPR013196">
    <property type="entry name" value="HTH_11"/>
</dbReference>
<dbReference type="Gene3D" id="1.10.10.10">
    <property type="entry name" value="Winged helix-like DNA-binding domain superfamily/Winged helix DNA-binding domain"/>
    <property type="match status" value="1"/>
</dbReference>
<dbReference type="Pfam" id="PF13280">
    <property type="entry name" value="WYL"/>
    <property type="match status" value="1"/>
</dbReference>
<feature type="domain" description="HTH deoR-type" evidence="3">
    <location>
        <begin position="2"/>
        <end position="57"/>
    </location>
</feature>
<gene>
    <name evidence="4" type="ORF">GCM10010170_042630</name>
</gene>
<dbReference type="Pfam" id="PF08279">
    <property type="entry name" value="HTH_11"/>
    <property type="match status" value="1"/>
</dbReference>
<evidence type="ECO:0000313" key="5">
    <source>
        <dbReference type="Proteomes" id="UP001501444"/>
    </source>
</evidence>
<accession>A0ABP5TKG9</accession>
<evidence type="ECO:0000259" key="3">
    <source>
        <dbReference type="PROSITE" id="PS51000"/>
    </source>
</evidence>
<sequence>MRASRLLSTLLLLQTRGRLTAQQIADELEVSVRTVYRDIEALSAAGVPVYADRGPAGGFQLLDGYRTTLTGLTTDEAAALLLDGSGATAGDLGLGPTLEAARLKLLASLPAEQRTTAGRIQERVHVDAPGWFRDPEAPPHLDTIAAAVWQEQKIRIRYRKWDQTPVERTLEPLGLVLKGIAWYLVARGRTRVNAYRIARVDGVEPLDAGFERPEGFDLRRYWLEWSERLQETLYSGGSATVRLAPRAVELWWMLGPVASRALRETGAPDPSQPGWVRAVVPIESFEHARIDFGRFGPDLEVLEPAELRALMVSDAAETLRRYSADSG</sequence>
<keyword evidence="1" id="KW-0805">Transcription regulation</keyword>
<dbReference type="PROSITE" id="PS52050">
    <property type="entry name" value="WYL"/>
    <property type="match status" value="1"/>
</dbReference>
<evidence type="ECO:0000256" key="2">
    <source>
        <dbReference type="ARBA" id="ARBA00023163"/>
    </source>
</evidence>
<keyword evidence="5" id="KW-1185">Reference proteome</keyword>
<dbReference type="InterPro" id="IPR057727">
    <property type="entry name" value="WCX_dom"/>
</dbReference>
<evidence type="ECO:0000256" key="1">
    <source>
        <dbReference type="ARBA" id="ARBA00023015"/>
    </source>
</evidence>
<dbReference type="InterPro" id="IPR001034">
    <property type="entry name" value="DeoR_HTH"/>
</dbReference>
<name>A0ABP5TKG9_9ACTN</name>
<dbReference type="InterPro" id="IPR026881">
    <property type="entry name" value="WYL_dom"/>
</dbReference>
<reference evidence="5" key="1">
    <citation type="journal article" date="2019" name="Int. J. Syst. Evol. Microbiol.">
        <title>The Global Catalogue of Microorganisms (GCM) 10K type strain sequencing project: providing services to taxonomists for standard genome sequencing and annotation.</title>
        <authorList>
            <consortium name="The Broad Institute Genomics Platform"/>
            <consortium name="The Broad Institute Genome Sequencing Center for Infectious Disease"/>
            <person name="Wu L."/>
            <person name="Ma J."/>
        </authorList>
    </citation>
    <scope>NUCLEOTIDE SEQUENCE [LARGE SCALE GENOMIC DNA]</scope>
    <source>
        <strain evidence="5">JCM 3272</strain>
    </source>
</reference>
<dbReference type="PANTHER" id="PTHR34580">
    <property type="match status" value="1"/>
</dbReference>
<dbReference type="InterPro" id="IPR028349">
    <property type="entry name" value="PafC-like"/>
</dbReference>
<proteinExistence type="predicted"/>
<dbReference type="InterPro" id="IPR036388">
    <property type="entry name" value="WH-like_DNA-bd_sf"/>
</dbReference>
<dbReference type="InterPro" id="IPR051534">
    <property type="entry name" value="CBASS_pafABC_assoc_protein"/>
</dbReference>
<dbReference type="EMBL" id="BAAARV010000032">
    <property type="protein sequence ID" value="GAA2352176.1"/>
    <property type="molecule type" value="Genomic_DNA"/>
</dbReference>
<dbReference type="RefSeq" id="WP_344614197.1">
    <property type="nucleotide sequence ID" value="NZ_BAAARV010000032.1"/>
</dbReference>
<dbReference type="PROSITE" id="PS51000">
    <property type="entry name" value="HTH_DEOR_2"/>
    <property type="match status" value="1"/>
</dbReference>
<dbReference type="InterPro" id="IPR036390">
    <property type="entry name" value="WH_DNA-bd_sf"/>
</dbReference>